<dbReference type="AlphaFoldDB" id="A0A381VKD2"/>
<proteinExistence type="predicted"/>
<reference evidence="1" key="1">
    <citation type="submission" date="2018-05" db="EMBL/GenBank/DDBJ databases">
        <authorList>
            <person name="Lanie J.A."/>
            <person name="Ng W.-L."/>
            <person name="Kazmierczak K.M."/>
            <person name="Andrzejewski T.M."/>
            <person name="Davidsen T.M."/>
            <person name="Wayne K.J."/>
            <person name="Tettelin H."/>
            <person name="Glass J.I."/>
            <person name="Rusch D."/>
            <person name="Podicherti R."/>
            <person name="Tsui H.-C.T."/>
            <person name="Winkler M.E."/>
        </authorList>
    </citation>
    <scope>NUCLEOTIDE SEQUENCE</scope>
</reference>
<protein>
    <submittedName>
        <fullName evidence="1">Uncharacterized protein</fullName>
    </submittedName>
</protein>
<accession>A0A381VKD2</accession>
<name>A0A381VKD2_9ZZZZ</name>
<organism evidence="1">
    <name type="scientific">marine metagenome</name>
    <dbReference type="NCBI Taxonomy" id="408172"/>
    <lineage>
        <taxon>unclassified sequences</taxon>
        <taxon>metagenomes</taxon>
        <taxon>ecological metagenomes</taxon>
    </lineage>
</organism>
<sequence>MVGLAIPFSNNGQSNTLLGTENNIFKRGSSEQFPATGETTPPRLRWYRGYQTTCYIEQNMEGHPRLKETTSNPI</sequence>
<gene>
    <name evidence="1" type="ORF">METZ01_LOCUS93606</name>
</gene>
<evidence type="ECO:0000313" key="1">
    <source>
        <dbReference type="EMBL" id="SVA40752.1"/>
    </source>
</evidence>
<dbReference type="EMBL" id="UINC01009071">
    <property type="protein sequence ID" value="SVA40752.1"/>
    <property type="molecule type" value="Genomic_DNA"/>
</dbReference>